<keyword evidence="9 25" id="KW-0812">Transmembrane</keyword>
<evidence type="ECO:0000313" key="27">
    <source>
        <dbReference type="EMBL" id="OKL57472.1"/>
    </source>
</evidence>
<dbReference type="InterPro" id="IPR042530">
    <property type="entry name" value="EME1/EME2_C"/>
</dbReference>
<evidence type="ECO:0000256" key="11">
    <source>
        <dbReference type="ARBA" id="ARBA00022824"/>
    </source>
</evidence>
<dbReference type="STRING" id="1441469.A0A225A9N0"/>
<keyword evidence="10" id="KW-0227">DNA damage</keyword>
<evidence type="ECO:0000313" key="28">
    <source>
        <dbReference type="Proteomes" id="UP000214365"/>
    </source>
</evidence>
<proteinExistence type="predicted"/>
<evidence type="ECO:0000256" key="21">
    <source>
        <dbReference type="ARBA" id="ARBA00032874"/>
    </source>
</evidence>
<keyword evidence="13 25" id="KW-0472">Membrane</keyword>
<dbReference type="Gene3D" id="3.40.50.2000">
    <property type="entry name" value="Glycogen Phosphorylase B"/>
    <property type="match status" value="2"/>
</dbReference>
<dbReference type="EC" id="2.4.1.257" evidence="5"/>
<dbReference type="UniPathway" id="UPA00378"/>
<dbReference type="GO" id="GO:0061982">
    <property type="term" value="P:meiosis I cell cycle process"/>
    <property type="evidence" value="ECO:0007669"/>
    <property type="project" value="UniProtKB-ARBA"/>
</dbReference>
<comment type="pathway">
    <text evidence="4">Protein modification; protein glycosylation.</text>
</comment>
<evidence type="ECO:0000256" key="20">
    <source>
        <dbReference type="ARBA" id="ARBA00032333"/>
    </source>
</evidence>
<organism evidence="27 28">
    <name type="scientific">Talaromyces atroroseus</name>
    <dbReference type="NCBI Taxonomy" id="1441469"/>
    <lineage>
        <taxon>Eukaryota</taxon>
        <taxon>Fungi</taxon>
        <taxon>Dikarya</taxon>
        <taxon>Ascomycota</taxon>
        <taxon>Pezizomycotina</taxon>
        <taxon>Eurotiomycetes</taxon>
        <taxon>Eurotiomycetidae</taxon>
        <taxon>Eurotiales</taxon>
        <taxon>Trichocomaceae</taxon>
        <taxon>Talaromyces</taxon>
        <taxon>Talaromyces sect. Trachyspermi</taxon>
    </lineage>
</organism>
<dbReference type="InterPro" id="IPR001296">
    <property type="entry name" value="Glyco_trans_1"/>
</dbReference>
<dbReference type="CDD" id="cd03805">
    <property type="entry name" value="GT4_ALG2-like"/>
    <property type="match status" value="1"/>
</dbReference>
<evidence type="ECO:0000256" key="16">
    <source>
        <dbReference type="ARBA" id="ARBA00023242"/>
    </source>
</evidence>
<keyword evidence="11" id="KW-0256">Endoplasmic reticulum</keyword>
<dbReference type="GO" id="GO:0102704">
    <property type="term" value="F:GDP-Man:Man(2)GlcNAc(2)-PP-Dol alpha-1,6-mannosyltransferase activity"/>
    <property type="evidence" value="ECO:0007669"/>
    <property type="project" value="UniProtKB-EC"/>
</dbReference>
<feature type="domain" description="ERCC4" evidence="26">
    <location>
        <begin position="856"/>
        <end position="1144"/>
    </location>
</feature>
<feature type="region of interest" description="Disordered" evidence="24">
    <location>
        <begin position="563"/>
        <end position="582"/>
    </location>
</feature>
<dbReference type="Pfam" id="PF13439">
    <property type="entry name" value="Glyco_transf_4"/>
    <property type="match status" value="1"/>
</dbReference>
<evidence type="ECO:0000256" key="10">
    <source>
        <dbReference type="ARBA" id="ARBA00022763"/>
    </source>
</evidence>
<evidence type="ECO:0000256" key="12">
    <source>
        <dbReference type="ARBA" id="ARBA00022989"/>
    </source>
</evidence>
<dbReference type="SMART" id="SM00891">
    <property type="entry name" value="ERCC4"/>
    <property type="match status" value="1"/>
</dbReference>
<reference evidence="27 28" key="1">
    <citation type="submission" date="2015-06" db="EMBL/GenBank/DDBJ databases">
        <title>Talaromyces atroroseus IBT 11181 draft genome.</title>
        <authorList>
            <person name="Rasmussen K.B."/>
            <person name="Rasmussen S."/>
            <person name="Petersen B."/>
            <person name="Sicheritz-Ponten T."/>
            <person name="Mortensen U.H."/>
            <person name="Thrane U."/>
        </authorList>
    </citation>
    <scope>NUCLEOTIDE SEQUENCE [LARGE SCALE GENOMIC DNA]</scope>
    <source>
        <strain evidence="27 28">IBT 11181</strain>
    </source>
</reference>
<comment type="caution">
    <text evidence="27">The sequence shown here is derived from an EMBL/GenBank/DDBJ whole genome shotgun (WGS) entry which is preliminary data.</text>
</comment>
<dbReference type="EC" id="2.4.1.132" evidence="6"/>
<evidence type="ECO:0000256" key="8">
    <source>
        <dbReference type="ARBA" id="ARBA00022679"/>
    </source>
</evidence>
<feature type="compositionally biased region" description="Pro residues" evidence="24">
    <location>
        <begin position="510"/>
        <end position="522"/>
    </location>
</feature>
<dbReference type="Pfam" id="PF00534">
    <property type="entry name" value="Glycos_transf_1"/>
    <property type="match status" value="1"/>
</dbReference>
<comment type="function">
    <text evidence="1">Mannosylates Man(2)GlcNAc(2)-dolichol diphosphate and Man(1)GlcNAc(2)-dolichol diphosphate to form Man(3)GlcNAc(2)-dolichol diphosphate.</text>
</comment>
<accession>A0A225A9N0</accession>
<evidence type="ECO:0000256" key="14">
    <source>
        <dbReference type="ARBA" id="ARBA00023172"/>
    </source>
</evidence>
<dbReference type="GO" id="GO:0004518">
    <property type="term" value="F:nuclease activity"/>
    <property type="evidence" value="ECO:0007669"/>
    <property type="project" value="InterPro"/>
</dbReference>
<evidence type="ECO:0000256" key="2">
    <source>
        <dbReference type="ARBA" id="ARBA00004123"/>
    </source>
</evidence>
<dbReference type="Gene3D" id="1.10.150.670">
    <property type="entry name" value="Crossover junction endonuclease EME1, DNA-binding domain"/>
    <property type="match status" value="1"/>
</dbReference>
<evidence type="ECO:0000256" key="19">
    <source>
        <dbReference type="ARBA" id="ARBA00032047"/>
    </source>
</evidence>
<evidence type="ECO:0000256" key="9">
    <source>
        <dbReference type="ARBA" id="ARBA00022692"/>
    </source>
</evidence>
<sequence length="1191" mass="133031">MDRSNIIIIHPDLGIGGAERLIIDVALALQNRGHQVTIYTSHRDKSHCFEEARDGTLDVRVRGNTLFPPLLFGRFHLLMASLRQLHLTVSVLAEMGRTGKKIATSSGQEKYQNDVFIIDQLPACVPILKSLGERYMRTAGGKQRILFYCHFPDQLLARRNEGNLALCLLKEAYRYPLDWFEGWAMSASDKVVANSRFTRGVVRRVFGSGRLGDVKVVYPCVDTKESSALSFEKEVVKEGTLWDGKKILLSINRFERKKGIDLAIRAYNGLSKEDRIGTRLVIAGGYDNRVQENVQYHKELDELATGLGLQTATSTTVISALSIPDSIDVLFLLSVPSAFRDTLLHNAKLLLYTPVNEHFGIVPVEAMHAGLPVLASNTGGPLESVIEGETGWLRDATQVDDWTAIMHKVLLETTDEEFARMAANGKRRVEDEFSLRALEDKLEDEIKDMLESSRRPFESLQYFLIAFFLLGIVGAISVALFLRRRSLEIHQVRAAQQKMPEVIDLINSTPPHPSQSQPPPSTQPRAFLSPHRSGAVPASSPHFLSDDVDSSLFAFDDPARSVKKRKLTPPTETGPPQTRASQHIASDYSLFTFSDDIDSPALPYVSRTTNTTAAVAAITTGVETGKSATRAKTYKWDGDESDPIVFTSSAPERTTTRERQQTRLGKPSSNGSKAVSNTTKTAPSVIDIIDDGDEIEEWSDPFNTLPEDSSDKLLDNMRPSLKPSYSERTAALLADLRNEDKVKNPATTSSRSSRKPVSRGNFDFGSDSESLSDVHLEKQHKAKRKPKINNTEDKAAKAKEREANKEQRKREKEAEKEAEKERKRLQKEEKAKEKQLAADIAEVNKSKSHKKESMPEMIVDMARTFEGTSVGNQVIEYVKNLGAEHNFFQSAIANVVKWRRKKKSNYNEDAGRWEPCQPYIASEDHVLCMLSAQEFVNMVVSDPSASYADETETLNGHVRTLKTAYSNCKPIYLIEGLTAWMRRNQNSRNRAYQAEVLRQINNISSLSDPSGNAATTTSKRGRKTKTSKKPEDTPLVADDTIEDALLELQVTHNCLIYHTSTPGETAEWIKNYSEHISTIPYRRVQMENYDGAAFCMETGQVKTGEDKLDTFVKMLQEVNRVTAPMAYGIANRYPSAVDLLDAMKRQGPTMLENVRKSANKNGALTDSRIGPAVSKRLYKVFMGLDETSVDI</sequence>
<keyword evidence="7" id="KW-0328">Glycosyltransferase</keyword>
<dbReference type="InterPro" id="IPR006166">
    <property type="entry name" value="ERCC4_domain"/>
</dbReference>
<evidence type="ECO:0000256" key="15">
    <source>
        <dbReference type="ARBA" id="ARBA00023204"/>
    </source>
</evidence>
<evidence type="ECO:0000256" key="3">
    <source>
        <dbReference type="ARBA" id="ARBA00004586"/>
    </source>
</evidence>
<evidence type="ECO:0000256" key="13">
    <source>
        <dbReference type="ARBA" id="ARBA00023136"/>
    </source>
</evidence>
<dbReference type="CDD" id="cd20085">
    <property type="entry name" value="XPF_nuclease_Mms4"/>
    <property type="match status" value="1"/>
</dbReference>
<name>A0A225A9N0_TALAT</name>
<dbReference type="GO" id="GO:0006310">
    <property type="term" value="P:DNA recombination"/>
    <property type="evidence" value="ECO:0007669"/>
    <property type="project" value="UniProtKB-KW"/>
</dbReference>
<evidence type="ECO:0000256" key="7">
    <source>
        <dbReference type="ARBA" id="ARBA00022676"/>
    </source>
</evidence>
<feature type="compositionally biased region" description="Polar residues" evidence="24">
    <location>
        <begin position="1003"/>
        <end position="1014"/>
    </location>
</feature>
<feature type="region of interest" description="Disordered" evidence="24">
    <location>
        <begin position="640"/>
        <end position="722"/>
    </location>
</feature>
<dbReference type="Pfam" id="PF21292">
    <property type="entry name" value="EME1-MUS81_C"/>
    <property type="match status" value="1"/>
</dbReference>
<evidence type="ECO:0000256" key="4">
    <source>
        <dbReference type="ARBA" id="ARBA00004922"/>
    </source>
</evidence>
<dbReference type="PANTHER" id="PTHR45918:SF1">
    <property type="entry name" value="ALPHA-1,3_1,6-MANNOSYLTRANSFERASE ALG2"/>
    <property type="match status" value="1"/>
</dbReference>
<dbReference type="AlphaFoldDB" id="A0A225A9N0"/>
<feature type="compositionally biased region" description="Acidic residues" evidence="24">
    <location>
        <begin position="688"/>
        <end position="699"/>
    </location>
</feature>
<evidence type="ECO:0000256" key="5">
    <source>
        <dbReference type="ARBA" id="ARBA00011969"/>
    </source>
</evidence>
<evidence type="ECO:0000256" key="6">
    <source>
        <dbReference type="ARBA" id="ARBA00012649"/>
    </source>
</evidence>
<keyword evidence="14" id="KW-0233">DNA recombination</keyword>
<feature type="compositionally biased region" description="Polar residues" evidence="24">
    <location>
        <begin position="570"/>
        <end position="582"/>
    </location>
</feature>
<keyword evidence="8" id="KW-0808">Transferase</keyword>
<dbReference type="InterPro" id="IPR047521">
    <property type="entry name" value="XPF_nuclease_EME1_ascomycetes"/>
</dbReference>
<dbReference type="GO" id="GO:0005634">
    <property type="term" value="C:nucleus"/>
    <property type="evidence" value="ECO:0007669"/>
    <property type="project" value="UniProtKB-SubCell"/>
</dbReference>
<evidence type="ECO:0000256" key="1">
    <source>
        <dbReference type="ARBA" id="ARBA00003142"/>
    </source>
</evidence>
<comment type="catalytic activity">
    <reaction evidence="22">
        <text>a beta-D-Man-(1-&gt;4)-beta-D-GlcNAc-(1-&gt;4)-alpha-D-GlcNAc-diphospho-di-trans,poly-cis-dolichol + GDP-alpha-D-mannose = an alpha-D-Man-(1-&gt;3)-beta-D-Man-(1-&gt;4)-beta-D-GlcNAc-(1-&gt;4)-alpha-D-GlcNAc-diphospho-di-trans,poly-cis-dolichol + GDP + H(+)</text>
        <dbReference type="Rhea" id="RHEA:29515"/>
        <dbReference type="Rhea" id="RHEA-COMP:19511"/>
        <dbReference type="Rhea" id="RHEA-COMP:19513"/>
        <dbReference type="ChEBI" id="CHEBI:15378"/>
        <dbReference type="ChEBI" id="CHEBI:57527"/>
        <dbReference type="ChEBI" id="CHEBI:58189"/>
        <dbReference type="ChEBI" id="CHEBI:58472"/>
        <dbReference type="ChEBI" id="CHEBI:132510"/>
        <dbReference type="EC" id="2.4.1.132"/>
    </reaction>
    <physiologicalReaction direction="left-to-right" evidence="22">
        <dbReference type="Rhea" id="RHEA:29516"/>
    </physiologicalReaction>
</comment>
<feature type="compositionally biased region" description="Basic and acidic residues" evidence="24">
    <location>
        <begin position="790"/>
        <end position="836"/>
    </location>
</feature>
<gene>
    <name evidence="27" type="ORF">UA08_07208</name>
</gene>
<feature type="compositionally biased region" description="Polar residues" evidence="24">
    <location>
        <begin position="667"/>
        <end position="682"/>
    </location>
</feature>
<evidence type="ECO:0000256" key="22">
    <source>
        <dbReference type="ARBA" id="ARBA00045103"/>
    </source>
</evidence>
<dbReference type="OrthoDB" id="448893at2759"/>
<evidence type="ECO:0000256" key="23">
    <source>
        <dbReference type="ARBA" id="ARBA00045104"/>
    </source>
</evidence>
<dbReference type="GO" id="GO:0003677">
    <property type="term" value="F:DNA binding"/>
    <property type="evidence" value="ECO:0007669"/>
    <property type="project" value="InterPro"/>
</dbReference>
<comment type="subcellular location">
    <subcellularLocation>
        <location evidence="3">Endoplasmic reticulum membrane</location>
    </subcellularLocation>
    <subcellularLocation>
        <location evidence="2">Nucleus</location>
    </subcellularLocation>
</comment>
<feature type="region of interest" description="Disordered" evidence="24">
    <location>
        <begin position="505"/>
        <end position="540"/>
    </location>
</feature>
<dbReference type="InterPro" id="IPR027054">
    <property type="entry name" value="ALG2"/>
</dbReference>
<evidence type="ECO:0000256" key="25">
    <source>
        <dbReference type="SAM" id="Phobius"/>
    </source>
</evidence>
<dbReference type="Proteomes" id="UP000214365">
    <property type="component" value="Unassembled WGS sequence"/>
</dbReference>
<feature type="transmembrane region" description="Helical" evidence="25">
    <location>
        <begin position="462"/>
        <end position="482"/>
    </location>
</feature>
<evidence type="ECO:0000259" key="26">
    <source>
        <dbReference type="SMART" id="SM00891"/>
    </source>
</evidence>
<dbReference type="InterPro" id="IPR028098">
    <property type="entry name" value="Glyco_trans_4-like_N"/>
</dbReference>
<keyword evidence="28" id="KW-1185">Reference proteome</keyword>
<comment type="catalytic activity">
    <reaction evidence="23">
        <text>an alpha-D-Man-(1-&gt;3)-beta-D-Man-(1-&gt;4)-beta-D-GlcNAc-(1-&gt;4)-alpha-D-GlcNAc-diphospho-di-trans,poly-cis-dolichol + GDP-alpha-D-mannose = an alpha-D-Man-(1-&gt;3)-[alpha-D-Man-(1-&gt;6)]-beta-D-Man-(1-&gt;4)-beta-D-GlcNAc-(1-&gt;4)-alpha-D-GlcNAc-diphospho-di-trans,poly-cis-dolichol + GDP + H(+)</text>
        <dbReference type="Rhea" id="RHEA:29519"/>
        <dbReference type="Rhea" id="RHEA-COMP:19513"/>
        <dbReference type="Rhea" id="RHEA-COMP:19515"/>
        <dbReference type="ChEBI" id="CHEBI:15378"/>
        <dbReference type="ChEBI" id="CHEBI:57527"/>
        <dbReference type="ChEBI" id="CHEBI:58189"/>
        <dbReference type="ChEBI" id="CHEBI:132510"/>
        <dbReference type="ChEBI" id="CHEBI:132511"/>
        <dbReference type="EC" id="2.4.1.257"/>
    </reaction>
    <physiologicalReaction direction="left-to-right" evidence="23">
        <dbReference type="Rhea" id="RHEA:29520"/>
    </physiologicalReaction>
</comment>
<dbReference type="EMBL" id="LFMY01000011">
    <property type="protein sequence ID" value="OKL57472.1"/>
    <property type="molecule type" value="Genomic_DNA"/>
</dbReference>
<dbReference type="FunFam" id="1.10.150.670:FF:000004">
    <property type="entry name" value="Crossover junction endonuclease EME1"/>
    <property type="match status" value="1"/>
</dbReference>
<dbReference type="RefSeq" id="XP_020117593.1">
    <property type="nucleotide sequence ID" value="XM_020262124.1"/>
</dbReference>
<feature type="region of interest" description="Disordered" evidence="24">
    <location>
        <begin position="1003"/>
        <end position="1036"/>
    </location>
</feature>
<dbReference type="GO" id="GO:0006281">
    <property type="term" value="P:DNA repair"/>
    <property type="evidence" value="ECO:0007669"/>
    <property type="project" value="UniProtKB-KW"/>
</dbReference>
<keyword evidence="17" id="KW-0469">Meiosis</keyword>
<dbReference type="GO" id="GO:0005789">
    <property type="term" value="C:endoplasmic reticulum membrane"/>
    <property type="evidence" value="ECO:0007669"/>
    <property type="project" value="UniProtKB-SubCell"/>
</dbReference>
<dbReference type="GeneID" id="31006964"/>
<dbReference type="GO" id="GO:0004378">
    <property type="term" value="F:GDP-Man:Man(1)GlcNAc(2)-PP-Dol alpha-1,3-mannosyltransferase activity"/>
    <property type="evidence" value="ECO:0007669"/>
    <property type="project" value="UniProtKB-EC"/>
</dbReference>
<evidence type="ECO:0000256" key="17">
    <source>
        <dbReference type="ARBA" id="ARBA00023254"/>
    </source>
</evidence>
<dbReference type="Pfam" id="PF02732">
    <property type="entry name" value="ERCC4"/>
    <property type="match status" value="1"/>
</dbReference>
<evidence type="ECO:0000256" key="18">
    <source>
        <dbReference type="ARBA" id="ARBA00030746"/>
    </source>
</evidence>
<feature type="region of interest" description="Disordered" evidence="24">
    <location>
        <begin position="736"/>
        <end position="836"/>
    </location>
</feature>
<keyword evidence="15" id="KW-0234">DNA repair</keyword>
<keyword evidence="12 25" id="KW-1133">Transmembrane helix</keyword>
<dbReference type="SUPFAM" id="SSF53756">
    <property type="entry name" value="UDP-Glycosyltransferase/glycogen phosphorylase"/>
    <property type="match status" value="1"/>
</dbReference>
<evidence type="ECO:0000256" key="24">
    <source>
        <dbReference type="SAM" id="MobiDB-lite"/>
    </source>
</evidence>
<keyword evidence="16" id="KW-0539">Nucleus</keyword>
<protein>
    <recommendedName>
        <fullName evidence="18">Asparagine-linked glycosylation protein 2</fullName>
        <ecNumber evidence="6">2.4.1.132</ecNumber>
        <ecNumber evidence="5">2.4.1.257</ecNumber>
    </recommendedName>
    <alternativeName>
        <fullName evidence="19">GDP-Man:Man(1)GlcNAc(2)-PP-Dol alpha-1,3-mannosyltransferase</fullName>
    </alternativeName>
    <alternativeName>
        <fullName evidence="21">GDP-Man:Man(1)GlcNAc(2)-PP-dolichol mannosyltransferase</fullName>
    </alternativeName>
    <alternativeName>
        <fullName evidence="20">GDP-Man:Man(2)GlcNAc(2)-PP-Dol alpha-1,6-mannosyltransferase</fullName>
    </alternativeName>
</protein>
<dbReference type="PANTHER" id="PTHR45918">
    <property type="entry name" value="ALPHA-1,3/1,6-MANNOSYLTRANSFERASE ALG2"/>
    <property type="match status" value="1"/>
</dbReference>
<dbReference type="Gene3D" id="3.40.50.10130">
    <property type="match status" value="1"/>
</dbReference>